<feature type="transmembrane region" description="Helical" evidence="11">
    <location>
        <begin position="32"/>
        <end position="54"/>
    </location>
</feature>
<sequence>MTSVSTLASSAFAVFAFWMARAYVPAATLFAWHPLCLSAAIGLCGAASVIGVRVRAFAPGRERVRALWCHLALNSAGGAAWVIGFWAIYANKNNLGKAHFTSAHGKVGAAATMVLVATYALGLFSFNALGLLTRLDMNRRAKDVKATHRVASLVAIFGGILAASMRTGHDSTGFGAAGRAVADVALFAGAGALAFLAATTPAWKIER</sequence>
<dbReference type="GeneID" id="5005654"/>
<dbReference type="Gramene" id="ABO99844">
    <property type="protein sequence ID" value="ABO99844"/>
    <property type="gene ID" value="OSTLU_18251"/>
</dbReference>
<dbReference type="KEGG" id="olu:OSTLU_18251"/>
<dbReference type="OrthoDB" id="432881at2759"/>
<dbReference type="STRING" id="436017.A4S820"/>
<evidence type="ECO:0000256" key="6">
    <source>
        <dbReference type="ARBA" id="ARBA00022723"/>
    </source>
</evidence>
<evidence type="ECO:0000256" key="1">
    <source>
        <dbReference type="ARBA" id="ARBA00001970"/>
    </source>
</evidence>
<dbReference type="PANTHER" id="PTHR15422:SF45">
    <property type="entry name" value="CYTOCHROME B561 DOMAIN-CONTAINING PROTEIN"/>
    <property type="match status" value="1"/>
</dbReference>
<dbReference type="Pfam" id="PF03188">
    <property type="entry name" value="Cytochrom_B561"/>
    <property type="match status" value="1"/>
</dbReference>
<keyword evidence="3" id="KW-0813">Transport</keyword>
<dbReference type="GO" id="GO:0046872">
    <property type="term" value="F:metal ion binding"/>
    <property type="evidence" value="ECO:0007669"/>
    <property type="project" value="UniProtKB-KW"/>
</dbReference>
<keyword evidence="8 11" id="KW-1133">Transmembrane helix</keyword>
<dbReference type="InterPro" id="IPR045150">
    <property type="entry name" value="CYB561D1/2"/>
</dbReference>
<evidence type="ECO:0000313" key="13">
    <source>
        <dbReference type="EMBL" id="ABO99844.1"/>
    </source>
</evidence>
<dbReference type="EMBL" id="CP000595">
    <property type="protein sequence ID" value="ABO99844.1"/>
    <property type="molecule type" value="Genomic_DNA"/>
</dbReference>
<feature type="domain" description="Cytochrome b561" evidence="12">
    <location>
        <begin position="1"/>
        <end position="206"/>
    </location>
</feature>
<feature type="transmembrane region" description="Helical" evidence="11">
    <location>
        <begin position="66"/>
        <end position="89"/>
    </location>
</feature>
<dbReference type="OMA" id="FACFATI"/>
<dbReference type="HOGENOM" id="CLU_1257589_0_0_1"/>
<dbReference type="GO" id="GO:0016020">
    <property type="term" value="C:membrane"/>
    <property type="evidence" value="ECO:0007669"/>
    <property type="project" value="UniProtKB-SubCell"/>
</dbReference>
<feature type="transmembrane region" description="Helical" evidence="11">
    <location>
        <begin position="150"/>
        <end position="168"/>
    </location>
</feature>
<evidence type="ECO:0000256" key="4">
    <source>
        <dbReference type="ARBA" id="ARBA00022617"/>
    </source>
</evidence>
<evidence type="ECO:0000256" key="10">
    <source>
        <dbReference type="ARBA" id="ARBA00023136"/>
    </source>
</evidence>
<keyword evidence="10 11" id="KW-0472">Membrane</keyword>
<dbReference type="PROSITE" id="PS50939">
    <property type="entry name" value="CYTOCHROME_B561"/>
    <property type="match status" value="1"/>
</dbReference>
<comment type="subcellular location">
    <subcellularLocation>
        <location evidence="2">Membrane</location>
        <topology evidence="2">Multi-pass membrane protein</topology>
    </subcellularLocation>
</comment>
<dbReference type="CDD" id="cd08761">
    <property type="entry name" value="Cyt_b561_CYB561D2_like"/>
    <property type="match status" value="1"/>
</dbReference>
<comment type="cofactor">
    <cofactor evidence="1">
        <name>heme b</name>
        <dbReference type="ChEBI" id="CHEBI:60344"/>
    </cofactor>
</comment>
<dbReference type="Proteomes" id="UP000001568">
    <property type="component" value="Chromosome 15"/>
</dbReference>
<evidence type="ECO:0000256" key="8">
    <source>
        <dbReference type="ARBA" id="ARBA00022989"/>
    </source>
</evidence>
<dbReference type="GO" id="GO:0140575">
    <property type="term" value="F:transmembrane monodehydroascorbate reductase activity"/>
    <property type="evidence" value="ECO:0007669"/>
    <property type="project" value="InterPro"/>
</dbReference>
<protein>
    <recommendedName>
        <fullName evidence="12">Cytochrome b561 domain-containing protein</fullName>
    </recommendedName>
</protein>
<feature type="transmembrane region" description="Helical" evidence="11">
    <location>
        <begin position="109"/>
        <end position="129"/>
    </location>
</feature>
<keyword evidence="7" id="KW-0249">Electron transport</keyword>
<evidence type="ECO:0000256" key="3">
    <source>
        <dbReference type="ARBA" id="ARBA00022448"/>
    </source>
</evidence>
<dbReference type="AlphaFoldDB" id="A4S820"/>
<evidence type="ECO:0000256" key="2">
    <source>
        <dbReference type="ARBA" id="ARBA00004141"/>
    </source>
</evidence>
<evidence type="ECO:0000313" key="14">
    <source>
        <dbReference type="Proteomes" id="UP000001568"/>
    </source>
</evidence>
<dbReference type="PANTHER" id="PTHR15422">
    <property type="entry name" value="OS05G0565100 PROTEIN"/>
    <property type="match status" value="1"/>
</dbReference>
<evidence type="ECO:0000256" key="5">
    <source>
        <dbReference type="ARBA" id="ARBA00022692"/>
    </source>
</evidence>
<dbReference type="InterPro" id="IPR006593">
    <property type="entry name" value="Cyt_b561/ferric_Rdtase_TM"/>
</dbReference>
<proteinExistence type="predicted"/>
<keyword evidence="14" id="KW-1185">Reference proteome</keyword>
<evidence type="ECO:0000256" key="11">
    <source>
        <dbReference type="SAM" id="Phobius"/>
    </source>
</evidence>
<dbReference type="SMART" id="SM00665">
    <property type="entry name" value="B561"/>
    <property type="match status" value="1"/>
</dbReference>
<evidence type="ECO:0000256" key="9">
    <source>
        <dbReference type="ARBA" id="ARBA00023004"/>
    </source>
</evidence>
<name>A4S820_OSTLU</name>
<organism evidence="13 14">
    <name type="scientific">Ostreococcus lucimarinus (strain CCE9901)</name>
    <dbReference type="NCBI Taxonomy" id="436017"/>
    <lineage>
        <taxon>Eukaryota</taxon>
        <taxon>Viridiplantae</taxon>
        <taxon>Chlorophyta</taxon>
        <taxon>Mamiellophyceae</taxon>
        <taxon>Mamiellales</taxon>
        <taxon>Bathycoccaceae</taxon>
        <taxon>Ostreococcus</taxon>
    </lineage>
</organism>
<reference evidence="13 14" key="1">
    <citation type="journal article" date="2007" name="Proc. Natl. Acad. Sci. U.S.A.">
        <title>The tiny eukaryote Ostreococcus provides genomic insights into the paradox of plankton speciation.</title>
        <authorList>
            <person name="Palenik B."/>
            <person name="Grimwood J."/>
            <person name="Aerts A."/>
            <person name="Rouze P."/>
            <person name="Salamov A."/>
            <person name="Putnam N."/>
            <person name="Dupont C."/>
            <person name="Jorgensen R."/>
            <person name="Derelle E."/>
            <person name="Rombauts S."/>
            <person name="Zhou K."/>
            <person name="Otillar R."/>
            <person name="Merchant S.S."/>
            <person name="Podell S."/>
            <person name="Gaasterland T."/>
            <person name="Napoli C."/>
            <person name="Gendler K."/>
            <person name="Manuell A."/>
            <person name="Tai V."/>
            <person name="Vallon O."/>
            <person name="Piganeau G."/>
            <person name="Jancek S."/>
            <person name="Heijde M."/>
            <person name="Jabbari K."/>
            <person name="Bowler C."/>
            <person name="Lohr M."/>
            <person name="Robbens S."/>
            <person name="Werner G."/>
            <person name="Dubchak I."/>
            <person name="Pazour G.J."/>
            <person name="Ren Q."/>
            <person name="Paulsen I."/>
            <person name="Delwiche C."/>
            <person name="Schmutz J."/>
            <person name="Rokhsar D."/>
            <person name="Van de Peer Y."/>
            <person name="Moreau H."/>
            <person name="Grigoriev I.V."/>
        </authorList>
    </citation>
    <scope>NUCLEOTIDE SEQUENCE [LARGE SCALE GENOMIC DNA]</scope>
    <source>
        <strain evidence="13 14">CCE9901</strain>
    </source>
</reference>
<keyword evidence="6" id="KW-0479">Metal-binding</keyword>
<evidence type="ECO:0000259" key="12">
    <source>
        <dbReference type="PROSITE" id="PS50939"/>
    </source>
</evidence>
<keyword evidence="4" id="KW-0349">Heme</keyword>
<dbReference type="RefSeq" id="XP_001421551.1">
    <property type="nucleotide sequence ID" value="XM_001421514.1"/>
</dbReference>
<feature type="transmembrane region" description="Helical" evidence="11">
    <location>
        <begin position="180"/>
        <end position="203"/>
    </location>
</feature>
<accession>A4S820</accession>
<gene>
    <name evidence="13" type="ORF">OSTLU_18251</name>
</gene>
<keyword evidence="5 11" id="KW-0812">Transmembrane</keyword>
<keyword evidence="9" id="KW-0408">Iron</keyword>
<evidence type="ECO:0000256" key="7">
    <source>
        <dbReference type="ARBA" id="ARBA00022982"/>
    </source>
</evidence>
<dbReference type="Gene3D" id="1.20.120.1770">
    <property type="match status" value="1"/>
</dbReference>